<dbReference type="SMART" id="SM00448">
    <property type="entry name" value="REC"/>
    <property type="match status" value="1"/>
</dbReference>
<keyword evidence="1" id="KW-0547">Nucleotide-binding</keyword>
<dbReference type="InterPro" id="IPR001789">
    <property type="entry name" value="Sig_transdc_resp-reg_receiver"/>
</dbReference>
<dbReference type="PANTHER" id="PTHR32071">
    <property type="entry name" value="TRANSCRIPTIONAL REGULATORY PROTEIN"/>
    <property type="match status" value="1"/>
</dbReference>
<feature type="domain" description="Sigma-54 factor interaction" evidence="7">
    <location>
        <begin position="141"/>
        <end position="369"/>
    </location>
</feature>
<keyword evidence="2" id="KW-0067">ATP-binding</keyword>
<dbReference type="InterPro" id="IPR011006">
    <property type="entry name" value="CheY-like_superfamily"/>
</dbReference>
<dbReference type="InterPro" id="IPR003593">
    <property type="entry name" value="AAA+_ATPase"/>
</dbReference>
<keyword evidence="10" id="KW-1185">Reference proteome</keyword>
<dbReference type="STRING" id="40754.THII_2345"/>
<reference evidence="9" key="1">
    <citation type="journal article" date="2014" name="ISME J.">
        <title>Ecophysiology of Thioploca ingrica as revealed by the complete genome sequence supplemented with proteomic evidence.</title>
        <authorList>
            <person name="Kojima H."/>
            <person name="Ogura Y."/>
            <person name="Yamamoto N."/>
            <person name="Togashi T."/>
            <person name="Mori H."/>
            <person name="Watanabe T."/>
            <person name="Nemoto F."/>
            <person name="Kurokawa K."/>
            <person name="Hayashi T."/>
            <person name="Fukui M."/>
        </authorList>
    </citation>
    <scope>NUCLEOTIDE SEQUENCE [LARGE SCALE GENOMIC DNA]</scope>
</reference>
<feature type="modified residue" description="4-aspartylphosphate" evidence="6">
    <location>
        <position position="54"/>
    </location>
</feature>
<dbReference type="PROSITE" id="PS00688">
    <property type="entry name" value="SIGMA54_INTERACT_3"/>
    <property type="match status" value="1"/>
</dbReference>
<dbReference type="SUPFAM" id="SSF46689">
    <property type="entry name" value="Homeodomain-like"/>
    <property type="match status" value="1"/>
</dbReference>
<dbReference type="KEGG" id="tig:THII_2345"/>
<dbReference type="Gene3D" id="1.10.10.60">
    <property type="entry name" value="Homeodomain-like"/>
    <property type="match status" value="1"/>
</dbReference>
<dbReference type="GO" id="GO:0043565">
    <property type="term" value="F:sequence-specific DNA binding"/>
    <property type="evidence" value="ECO:0007669"/>
    <property type="project" value="InterPro"/>
</dbReference>
<keyword evidence="4" id="KW-0238">DNA-binding</keyword>
<keyword evidence="3" id="KW-0805">Transcription regulation</keyword>
<dbReference type="InterPro" id="IPR027417">
    <property type="entry name" value="P-loop_NTPase"/>
</dbReference>
<dbReference type="SUPFAM" id="SSF52540">
    <property type="entry name" value="P-loop containing nucleoside triphosphate hydrolases"/>
    <property type="match status" value="1"/>
</dbReference>
<evidence type="ECO:0000256" key="4">
    <source>
        <dbReference type="ARBA" id="ARBA00023125"/>
    </source>
</evidence>
<evidence type="ECO:0000256" key="1">
    <source>
        <dbReference type="ARBA" id="ARBA00022741"/>
    </source>
</evidence>
<dbReference type="Pfam" id="PF02954">
    <property type="entry name" value="HTH_8"/>
    <property type="match status" value="1"/>
</dbReference>
<dbReference type="Proteomes" id="UP000031623">
    <property type="component" value="Chromosome"/>
</dbReference>
<dbReference type="SMART" id="SM00382">
    <property type="entry name" value="AAA"/>
    <property type="match status" value="1"/>
</dbReference>
<keyword evidence="5" id="KW-0804">Transcription</keyword>
<dbReference type="InterPro" id="IPR002078">
    <property type="entry name" value="Sigma_54_int"/>
</dbReference>
<keyword evidence="6" id="KW-0597">Phosphoprotein</keyword>
<dbReference type="GO" id="GO:0000160">
    <property type="term" value="P:phosphorelay signal transduction system"/>
    <property type="evidence" value="ECO:0007669"/>
    <property type="project" value="InterPro"/>
</dbReference>
<dbReference type="PANTHER" id="PTHR32071:SF119">
    <property type="entry name" value="SIGMA L-DEPENDENT TRANSCRIPTIONAL REGULATOR YPLP-RELATED"/>
    <property type="match status" value="1"/>
</dbReference>
<proteinExistence type="predicted"/>
<evidence type="ECO:0000256" key="5">
    <source>
        <dbReference type="ARBA" id="ARBA00023163"/>
    </source>
</evidence>
<dbReference type="InterPro" id="IPR002197">
    <property type="entry name" value="HTH_Fis"/>
</dbReference>
<gene>
    <name evidence="9" type="ORF">THII_2345</name>
</gene>
<dbReference type="InterPro" id="IPR009057">
    <property type="entry name" value="Homeodomain-like_sf"/>
</dbReference>
<dbReference type="PROSITE" id="PS50045">
    <property type="entry name" value="SIGMA54_INTERACT_4"/>
    <property type="match status" value="1"/>
</dbReference>
<evidence type="ECO:0000256" key="2">
    <source>
        <dbReference type="ARBA" id="ARBA00022840"/>
    </source>
</evidence>
<dbReference type="Gene3D" id="3.40.50.300">
    <property type="entry name" value="P-loop containing nucleotide triphosphate hydrolases"/>
    <property type="match status" value="1"/>
</dbReference>
<dbReference type="InterPro" id="IPR025943">
    <property type="entry name" value="Sigma_54_int_dom_ATP-bd_2"/>
</dbReference>
<dbReference type="Gene3D" id="3.40.50.2300">
    <property type="match status" value="1"/>
</dbReference>
<evidence type="ECO:0000313" key="10">
    <source>
        <dbReference type="Proteomes" id="UP000031623"/>
    </source>
</evidence>
<sequence>MVTPSILVIEDDIALNQLLVQTLRNADYDVEGVACLAEARRHLSAHEPNLILLDCRLPDGYGMELFENGNRTLPPVVLLTAHGSVREAVNAMKAGAVEYLVKPIEIDDLELTIQRVLETITLREDYQFCKSQIEHQHCKRMVGQSESMRRVHDLIRKVAPTNMSVLIHGESGIGKELVAAEIHKQSERAHRNYVALDCCSLQEKLFESELFGHEKGAFTGADRQKEGLIKVADGGTLFLDEIGEIEPNIQAKLLRVLETKRFRRVGGTNDLSSDVRIVAATNCNLEEMSEEGTFRQDLFYRLSGFVITIPPLRERREDIPELVEYFLQYHNFSRRVNKTISPTAMKELIAYDWPGNVRELKNVVERSIILAGHKTQIHPEHLIFSTSNKKKKEMGFELSFDHQPTLEEIEKHYLKLLLNKYSGHRSKVAQISGVSERNIYRLIKKYGLQTIATGPDYYM</sequence>
<dbReference type="HOGENOM" id="CLU_000445_0_6_6"/>
<feature type="domain" description="Response regulatory" evidence="8">
    <location>
        <begin position="5"/>
        <end position="117"/>
    </location>
</feature>
<dbReference type="AlphaFoldDB" id="A0A090ALF2"/>
<dbReference type="EMBL" id="AP014633">
    <property type="protein sequence ID" value="BAP56642.1"/>
    <property type="molecule type" value="Genomic_DNA"/>
</dbReference>
<dbReference type="Pfam" id="PF25601">
    <property type="entry name" value="AAA_lid_14"/>
    <property type="match status" value="1"/>
</dbReference>
<evidence type="ECO:0000256" key="6">
    <source>
        <dbReference type="PROSITE-ProRule" id="PRU00169"/>
    </source>
</evidence>
<dbReference type="InterPro" id="IPR058031">
    <property type="entry name" value="AAA_lid_NorR"/>
</dbReference>
<dbReference type="PROSITE" id="PS50110">
    <property type="entry name" value="RESPONSE_REGULATORY"/>
    <property type="match status" value="1"/>
</dbReference>
<dbReference type="GO" id="GO:0006355">
    <property type="term" value="P:regulation of DNA-templated transcription"/>
    <property type="evidence" value="ECO:0007669"/>
    <property type="project" value="InterPro"/>
</dbReference>
<evidence type="ECO:0000313" key="9">
    <source>
        <dbReference type="EMBL" id="BAP56642.1"/>
    </source>
</evidence>
<dbReference type="FunFam" id="3.40.50.300:FF:000006">
    <property type="entry name" value="DNA-binding transcriptional regulator NtrC"/>
    <property type="match status" value="1"/>
</dbReference>
<name>A0A090ALF2_9GAMM</name>
<dbReference type="GO" id="GO:0005524">
    <property type="term" value="F:ATP binding"/>
    <property type="evidence" value="ECO:0007669"/>
    <property type="project" value="UniProtKB-KW"/>
</dbReference>
<dbReference type="CDD" id="cd00009">
    <property type="entry name" value="AAA"/>
    <property type="match status" value="1"/>
</dbReference>
<dbReference type="OrthoDB" id="5297379at2"/>
<dbReference type="InterPro" id="IPR025944">
    <property type="entry name" value="Sigma_54_int_dom_CS"/>
</dbReference>
<evidence type="ECO:0000259" key="8">
    <source>
        <dbReference type="PROSITE" id="PS50110"/>
    </source>
</evidence>
<dbReference type="Pfam" id="PF00158">
    <property type="entry name" value="Sigma54_activat"/>
    <property type="match status" value="1"/>
</dbReference>
<evidence type="ECO:0000259" key="7">
    <source>
        <dbReference type="PROSITE" id="PS50045"/>
    </source>
</evidence>
<organism evidence="9 10">
    <name type="scientific">Thioploca ingrica</name>
    <dbReference type="NCBI Taxonomy" id="40754"/>
    <lineage>
        <taxon>Bacteria</taxon>
        <taxon>Pseudomonadati</taxon>
        <taxon>Pseudomonadota</taxon>
        <taxon>Gammaproteobacteria</taxon>
        <taxon>Thiotrichales</taxon>
        <taxon>Thiotrichaceae</taxon>
        <taxon>Thioploca</taxon>
    </lineage>
</organism>
<dbReference type="Gene3D" id="1.10.8.60">
    <property type="match status" value="1"/>
</dbReference>
<accession>A0A090ALF2</accession>
<dbReference type="PROSITE" id="PS00676">
    <property type="entry name" value="SIGMA54_INTERACT_2"/>
    <property type="match status" value="1"/>
</dbReference>
<dbReference type="Pfam" id="PF00072">
    <property type="entry name" value="Response_reg"/>
    <property type="match status" value="1"/>
</dbReference>
<evidence type="ECO:0000256" key="3">
    <source>
        <dbReference type="ARBA" id="ARBA00023015"/>
    </source>
</evidence>
<dbReference type="SUPFAM" id="SSF52172">
    <property type="entry name" value="CheY-like"/>
    <property type="match status" value="1"/>
</dbReference>
<protein>
    <submittedName>
        <fullName evidence="9">Fis family transcriptional regulator</fullName>
    </submittedName>
</protein>